<dbReference type="Pfam" id="PF00501">
    <property type="entry name" value="AMP-binding"/>
    <property type="match status" value="4"/>
</dbReference>
<dbReference type="Gene3D" id="2.30.38.10">
    <property type="entry name" value="Luciferase, Domain 3"/>
    <property type="match status" value="3"/>
</dbReference>
<evidence type="ECO:0000313" key="6">
    <source>
        <dbReference type="EMBL" id="MFN6549329.1"/>
    </source>
</evidence>
<dbReference type="NCBIfam" id="TIGR01733">
    <property type="entry name" value="AA-adenyl-dom"/>
    <property type="match status" value="4"/>
</dbReference>
<sequence length="4518" mass="484734">MTADLSRRLSSMDLWDEDEHSELPDWGNRAVLSASVCEVSVPELFAAQVVRAPDAVAVRFDGRSMSYRELDEASNRLARLLISEGAGPGRSVGLLAGRSVDAVVAILGVLKSGAAYLPIDPAVPDARVEFMLADAGPVAVLTTVELVGRLGGCGVPVVAFDDGRIDAQPSTPLPFPAPDDLAHIIYTSGTTGVPKGVAVTHQNVTRLFDGMDVGIEMGPQQVWTQCSSLAFDYSVWEIWGALLHGGRLVVVPESVTRSPQELQALLVEERVTVLSQTPSAVGVLDPVALDSVSALMVAAEACPPDVVDRWAPGRVMINGYGPTETTVYATVSKPLVAGSGVVPIGVPVPGAGLFVLDRWLRAVPQGVVGELYVAGRGVSAGYLGRAGLTASRFVPCPFGAPGARMYRTGDLVSWGPDGQLQYAGRADDQVKIRGYRIELGEVQTALADVGGVQQAVVIAREDHPGDKRLVGYITGTADPAEVRTALAQRLPAYMVPAAVVVLDALPLTVNGKLDKRALPAPEYTGDRYRAPNTATEEILAGIYAQVLGLERVGVDDSFFDLGGDSLSATRLINAINTSLDADLAVRSVFETPTVAGLAAGVNTGTGGRAPLVARQRPAVIPLSYAQQRLWFLDQLEGPSPTYNMAVALRLSGRLDAGALGEALADVIARHESLRTVFRAVDGVPEQQVVPVEQVDFGWQVVDADGWSAEDLRRAVEGAAGHRFDLSVETPLIATLFRLDRDEYVLAGVLHHIAGDGSSVAPLLADLGVAYAGRSEGRTPEWAPLPVQYVDYTLWQREHLGDLADPDSRIAGQVAYWRDALAGLPERLDLPTDRPYPRVADYRGASVAVDWPAELQQRVQRLAREHNATSFMVIQAALAVLLAKTSASSDVAMGIATAGRNDPALDALVGCFVNTLVLRVDASGELTVADLLAQVRQRSLAAYDNQDVPFEVLVERLNPVRTLTHHPLVQVLLAWQNFAGGSATGATLGDVQATPLTAETHTARMDLTFTLSERFTEDGQPAGIGGSAEFRTDVYDAASIETLIERWQRVLVAMTSDSTRPLSSVDLLDDPDQARLEMLGNMAVLAEPATEVSIPASFAAQVARAPDAVAVTCDGRAMTYRDLDEASNRLAHLLISHGAGPGQCVVLLFSRCAEAVVSILAVLKSGAAYLPIEPAVPDARVQFMISDAVPVAAMTTAELTQRLEGTGLVVIDVNDPCVDRYPVTAVPAPEPEPDDIAYVMYTSGTTGVPKGVAITHGNVTQLLETVPPALVTSEQVWTQWHSLVFDVSVWDIFGALLHGSRLVVVPESVAHSPQDLHALLVSERVTVLSQTPSAVGMLPAEGLESTALVVAGEACPAEIVDRWARDRVMINAYGPTEATVYATISLPLTAGTDVVPIGMPVSGAALFVLDQWLRPVPVGVVGELYVAGRGVGVGYVRRAGLSASRFVACPFGGAGTRMYRTGDLVSWGADGQLRYLGRADEQVKIRGYRIELGEIRSVLADMDGVGQAVVIAGEDRPGDKRLIGYVTELASGTVDPVRIRAALGERLPAYMVPAAIVVLESVPLTVNGKLDRRALPAPEYSDVDRYRAPATPTEEILAGIYAQVLGLERVGVDDSFFDLGGDSLSAMRVIAAINNALDVGVAVRTLFDVSTIAQLAGRIGDGPAGLPPLVKVERPAVLPLSYAQQRLWFLSQFEGEAATYNMPTAFRIGGSLDADALGTALADVVGRHESLRTVFAAHDGLPRQVVVPPDQADFGWRVVDASDWSADRLIEAIGAAVCYNFDLETEIPLRAWLFRVAEDDHVFVAVVHHIAGDGSSVGPLVRDLGVAYASRCAGQAPDWVPLPVQYVDYTLWQREYLGDLADPDSRIAEQVAYWENALAGMPERLVLPTDRPYPVVADYRGASVTVDWPAQLQQLVTRVAREHNATSFMVMQAGLAVLLSNLSASPHVAVGFPIAGRNDPALDDLVGFFVNTLVLRVDLAGDPTVAELLEQVRQRSLNAFEHQDVPFEVLVDRLKPTRSLTHHPLIQVMFAWQNFAGQNGGTPAAESAMGDVRVTPLSAETHTARMDLAFFLRERWTDAGEPDGIHGTVEFRTDVFDTATVEALIQRLERVLEAMVAAPEGLLSSLDVLDVAERIELDEIGNRQVLSQSVTPVSIPVVFAEQVVRDPGAVAVRFDGRSMTYQELDEASNRLARLLISRGAAPGKCVALLFNRCAEAIVSIMAVLKTGAAYLPIDPVHPDARVAFMLEDATPIVAVTTAALADRLADYELPVIDVDDPAVESFECGGLPTPGSDDVAYIIYTSGTTGTPKGVAIAHHNVTQLLDSLDPSLTAPGQAWTQWHSYSFDISGWEIFMALLHGGRLVVVPESVALSPTDFHALLVDEKVDVLGQTPSAVGALSPEGLDSVALLVGGEACPSEVVERWAPGRAMINQYGPTETTMWVAISEPLKASDEGGSGVVPIGYPMPGTALFVLDRWLRPVPVGVVGELYVAGRGVGVGYWRRPGLTASRFMACPFGGEGARMYRTGDLVRWGTDGQLLYEGRADEQVKIRGYRIELGEIQAVLAAHPRVAQAVVVAQKPASSGVQAEDISDKLLSGYVVLDPEMMLVREPEREAQLVEQWQGVWGGVYTEPAPEAEAPTQLGEDFGGWISSYTGEPIPLDQMQEWRSATVEQIMALRPQRVLEIGVGSGLLLSRIAPECMEYWGTDFSAPTIQKLQAAVSSQPWRDRVQLRVQPADVPDGLPEGHFDVVVLNSVIQYFPSAGYLMDVLAAVTKLLTPGGAVFLGDVRNLSLLRAFTTGIVCADASDGAETAALVRERVRREMLAEQELLLAPEFFIALPRQFGDIGAVEMQLKQMRAVNELSTYRYDVVLRKQPVSVRSVAHLQSEPWQRFGSLAGLGEYLRSEQRPELRVTGVPHAGMSPDVLLAQVVAEARDGLPVGELRGGVPPTDAVLPYQCHLLGDELGYTTSVTWSPVAGLVDVVFTHAVDAPQALTDVYVPPNQVGPLVEYVNDPAAIERVTELRAYLTGRLPEYMVPASITVLDSLPLTVNGKLDKRALPAPEFHSAATYRAPRNQREWALAALFSDILGGTRVGIDDSFFDLGGHSLSATRLLARIRTELGVAIPIRVLFDVSTVSGLADWICLQSGERAGAALTVQQRPAVLPLSYAQQRLWFLEQLQGPSPIYNMPTAFRISGPLDVEAMGSALVDVVGRHETLRTMFPVSEGAPRQMIVAAEQADFGWQVTDASGWSGERLAEAVGDAVRHCFDLATEIPLRANLFRAADNEHVLVVVVHHIAADGWSIAPLVADLGAAYAARCEGTRPDWSPLPVQYADYALWQRNWLGDESDPHSVIAGQVAYWEQALEGLPERLEMPTDRPYPAVADYRGSSVPVDWPPELQQQIARVARDHNATGFMVMQAALAVLLLKLSASSDVAVGFAIAGRNDPALDDLVGFFVNTVVLRTDLSGDPTVAELLEQVRQRSLEAFEHQDVPFEVLVDRLNPTRSLTHHPLVQVLLTWQNMSWTHNSDDSTVESNMGDVRVKPLTTETRTARMDLTFSLEDRWTGTGEPAGIGGSVEFRTDIFDPSSIEAMIARLQRMLVAMTVDPARRVSSIDVLDAAEHACLDEVGNRAALTAPASLPGSIPEVFEQQVARIPDAAAMTFDGRSWSYRELDEASNRLAHLLVAHGAGPGECVTLFLNRSAEAIVSILAVLKTGAAYMPIDPAHPDTRIGVVVGDARPVAALSAGALGERLRVCGVEVLDVQDPRIDDQPSTPLPVPAGDEIAYVIYTSGTTGMPKGVAVPHGNITQLLGSLDVGLPREGVWSQWHSYAFDVSVWEIFGALLSGGRLVVVPDVVAGSPDELHALLIAEQVTVLNQTPSAASALSSEGLESVALVVAGEACPSELVDRWAPDRLMLNGYGPTETWYTSFSAPLKKSEAAGPSAVPIGAPVPGAAFFVLDQWLRPVPAGVVGELYVAGSGLASGYLGRGGLTASRFVACPFGASGGRMYRTGDLVRWGPDGQLHYLGRADEQVKIRGYRIELGEIQTALADLAGVDQAAVIAREDRPGDKRLVGYITESVTGAVDPAAVRAQLSQRLPVYMVPAAIVAVDVLPLTVNGKLDRRALPVPGYVDAKQYRAPATPTEEILAGIYAEVLGVERVGVDDSFFDLGGDSLSAMRVIAAANAGLGAELAVRVMFDAPTVRRLAAQVGRAESSQEVIPVEVLKPGDGVPLCCVHDGFGLSWSYRALGRYVGGPIIGINQLPADGEPEALSIQAMAANYADRLQGLYPVGPYRILGWSFGGVVAHALAVELQRRGCEVQRLVLLDGLLNPNRFWKSITRKIASNRAVAKGWVLDYILRTNKARVPVHWGPLSYSRMADILAQQGSSPPAVQLVEFMARSVSAGQLLLLDHEPDVFYGDVVMFSAARRRDAATGSGIVSRWARRRNRGAARSLLRSWRPYVSGEVAVVPVDCTHFEMFIPESLNAYAQQLTSLLESTAVAICDDALPCGTGIAVNQHFTDMEP</sequence>
<accession>A0ABW9LMV4</accession>
<dbReference type="SUPFAM" id="SSF56801">
    <property type="entry name" value="Acetyl-CoA synthetase-like"/>
    <property type="match status" value="4"/>
</dbReference>
<dbReference type="InterPro" id="IPR029058">
    <property type="entry name" value="AB_hydrolase_fold"/>
</dbReference>
<dbReference type="Pfam" id="PF08242">
    <property type="entry name" value="Methyltransf_12"/>
    <property type="match status" value="1"/>
</dbReference>
<dbReference type="PROSITE" id="PS50075">
    <property type="entry name" value="CARRIER"/>
    <property type="match status" value="4"/>
</dbReference>
<dbReference type="Gene3D" id="3.30.300.30">
    <property type="match status" value="5"/>
</dbReference>
<dbReference type="CDD" id="cd19540">
    <property type="entry name" value="LCL_NRPS-like"/>
    <property type="match status" value="3"/>
</dbReference>
<dbReference type="Gene3D" id="3.40.50.980">
    <property type="match status" value="6"/>
</dbReference>
<dbReference type="Proteomes" id="UP001635817">
    <property type="component" value="Unassembled WGS sequence"/>
</dbReference>
<dbReference type="Gene3D" id="3.30.559.30">
    <property type="entry name" value="Nonribosomal peptide synthetase, condensation domain"/>
    <property type="match status" value="3"/>
</dbReference>
<dbReference type="InterPro" id="IPR009081">
    <property type="entry name" value="PP-bd_ACP"/>
</dbReference>
<organism evidence="6 7">
    <name type="scientific">Mycolicibacterium septicum</name>
    <dbReference type="NCBI Taxonomy" id="98668"/>
    <lineage>
        <taxon>Bacteria</taxon>
        <taxon>Bacillati</taxon>
        <taxon>Actinomycetota</taxon>
        <taxon>Actinomycetes</taxon>
        <taxon>Mycobacteriales</taxon>
        <taxon>Mycobacteriaceae</taxon>
        <taxon>Mycolicibacterium</taxon>
    </lineage>
</organism>
<dbReference type="PANTHER" id="PTHR45527:SF1">
    <property type="entry name" value="FATTY ACID SYNTHASE"/>
    <property type="match status" value="1"/>
</dbReference>
<gene>
    <name evidence="6" type="ORF">ACK4CP_02925</name>
</gene>
<evidence type="ECO:0000313" key="7">
    <source>
        <dbReference type="Proteomes" id="UP001635817"/>
    </source>
</evidence>
<dbReference type="Gene3D" id="3.40.50.1820">
    <property type="entry name" value="alpha/beta hydrolase"/>
    <property type="match status" value="1"/>
</dbReference>
<evidence type="ECO:0000256" key="3">
    <source>
        <dbReference type="ARBA" id="ARBA00022553"/>
    </source>
</evidence>
<evidence type="ECO:0000256" key="2">
    <source>
        <dbReference type="ARBA" id="ARBA00022450"/>
    </source>
</evidence>
<keyword evidence="2" id="KW-0596">Phosphopantetheine</keyword>
<keyword evidence="7" id="KW-1185">Reference proteome</keyword>
<dbReference type="SUPFAM" id="SSF52777">
    <property type="entry name" value="CoA-dependent acyltransferases"/>
    <property type="match status" value="6"/>
</dbReference>
<dbReference type="InterPro" id="IPR020806">
    <property type="entry name" value="PKS_PP-bd"/>
</dbReference>
<feature type="domain" description="Carrier" evidence="5">
    <location>
        <begin position="3068"/>
        <end position="3143"/>
    </location>
</feature>
<dbReference type="InterPro" id="IPR020845">
    <property type="entry name" value="AMP-binding_CS"/>
</dbReference>
<dbReference type="PANTHER" id="PTHR45527">
    <property type="entry name" value="NONRIBOSOMAL PEPTIDE SYNTHETASE"/>
    <property type="match status" value="1"/>
</dbReference>
<dbReference type="NCBIfam" id="NF003417">
    <property type="entry name" value="PRK04813.1"/>
    <property type="match status" value="5"/>
</dbReference>
<evidence type="ECO:0000259" key="5">
    <source>
        <dbReference type="PROSITE" id="PS50075"/>
    </source>
</evidence>
<feature type="domain" description="Carrier" evidence="5">
    <location>
        <begin position="4133"/>
        <end position="4208"/>
    </location>
</feature>
<dbReference type="InterPro" id="IPR023213">
    <property type="entry name" value="CAT-like_dom_sf"/>
</dbReference>
<dbReference type="Pfam" id="PF00975">
    <property type="entry name" value="Thioesterase"/>
    <property type="match status" value="1"/>
</dbReference>
<dbReference type="Gene3D" id="3.40.50.12780">
    <property type="entry name" value="N-terminal domain of ligase-like"/>
    <property type="match status" value="1"/>
</dbReference>
<dbReference type="PROSITE" id="PS00455">
    <property type="entry name" value="AMP_BINDING"/>
    <property type="match status" value="4"/>
</dbReference>
<dbReference type="Gene3D" id="3.30.559.10">
    <property type="entry name" value="Chloramphenicol acetyltransferase-like domain"/>
    <property type="match status" value="3"/>
</dbReference>
<dbReference type="InterPro" id="IPR045851">
    <property type="entry name" value="AMP-bd_C_sf"/>
</dbReference>
<feature type="domain" description="Carrier" evidence="5">
    <location>
        <begin position="530"/>
        <end position="605"/>
    </location>
</feature>
<evidence type="ECO:0000256" key="1">
    <source>
        <dbReference type="ARBA" id="ARBA00001957"/>
    </source>
</evidence>
<keyword evidence="3" id="KW-0597">Phosphoprotein</keyword>
<dbReference type="InterPro" id="IPR036736">
    <property type="entry name" value="ACP-like_sf"/>
</dbReference>
<dbReference type="InterPro" id="IPR001242">
    <property type="entry name" value="Condensation_dom"/>
</dbReference>
<dbReference type="InterPro" id="IPR000873">
    <property type="entry name" value="AMP-dep_synth/lig_dom"/>
</dbReference>
<dbReference type="PROSITE" id="PS00012">
    <property type="entry name" value="PHOSPHOPANTETHEINE"/>
    <property type="match status" value="4"/>
</dbReference>
<dbReference type="InterPro" id="IPR029063">
    <property type="entry name" value="SAM-dependent_MTases_sf"/>
</dbReference>
<dbReference type="SUPFAM" id="SSF53335">
    <property type="entry name" value="S-adenosyl-L-methionine-dependent methyltransferases"/>
    <property type="match status" value="1"/>
</dbReference>
<comment type="cofactor">
    <cofactor evidence="1">
        <name>pantetheine 4'-phosphate</name>
        <dbReference type="ChEBI" id="CHEBI:47942"/>
    </cofactor>
</comment>
<dbReference type="CDD" id="cd02440">
    <property type="entry name" value="AdoMet_MTases"/>
    <property type="match status" value="1"/>
</dbReference>
<dbReference type="Gene3D" id="1.10.1200.10">
    <property type="entry name" value="ACP-like"/>
    <property type="match status" value="3"/>
</dbReference>
<dbReference type="Pfam" id="PF00550">
    <property type="entry name" value="PP-binding"/>
    <property type="match status" value="4"/>
</dbReference>
<dbReference type="InterPro" id="IPR025110">
    <property type="entry name" value="AMP-bd_C"/>
</dbReference>
<evidence type="ECO:0000256" key="4">
    <source>
        <dbReference type="ARBA" id="ARBA00022737"/>
    </source>
</evidence>
<dbReference type="SUPFAM" id="SSF47336">
    <property type="entry name" value="ACP-like"/>
    <property type="match status" value="4"/>
</dbReference>
<dbReference type="Gene3D" id="3.40.50.150">
    <property type="entry name" value="Vaccinia Virus protein VP39"/>
    <property type="match status" value="1"/>
</dbReference>
<dbReference type="SUPFAM" id="SSF53474">
    <property type="entry name" value="alpha/beta-Hydrolases"/>
    <property type="match status" value="1"/>
</dbReference>
<proteinExistence type="predicted"/>
<keyword evidence="4" id="KW-0677">Repeat</keyword>
<dbReference type="Pfam" id="PF13193">
    <property type="entry name" value="AMP-binding_C"/>
    <property type="match status" value="3"/>
</dbReference>
<reference evidence="6 7" key="1">
    <citation type="submission" date="2024-12" db="EMBL/GenBank/DDBJ databases">
        <title>The coexistence of Mycolicibacterium septicum and Mycolicibacterium nivoides in clinical samples.</title>
        <authorList>
            <person name="Wang C."/>
            <person name="Feng Y."/>
            <person name="Zong Z."/>
        </authorList>
    </citation>
    <scope>NUCLEOTIDE SEQUENCE [LARGE SCALE GENOMIC DNA]</scope>
    <source>
        <strain evidence="6 7">120310</strain>
    </source>
</reference>
<comment type="caution">
    <text evidence="6">The sequence shown here is derived from an EMBL/GenBank/DDBJ whole genome shotgun (WGS) entry which is preliminary data.</text>
</comment>
<dbReference type="InterPro" id="IPR006162">
    <property type="entry name" value="Ppantetheine_attach_site"/>
</dbReference>
<feature type="domain" description="Carrier" evidence="5">
    <location>
        <begin position="1587"/>
        <end position="1662"/>
    </location>
</feature>
<dbReference type="InterPro" id="IPR001031">
    <property type="entry name" value="Thioesterase"/>
</dbReference>
<dbReference type="InterPro" id="IPR013217">
    <property type="entry name" value="Methyltransf_12"/>
</dbReference>
<dbReference type="RefSeq" id="WP_409548326.1">
    <property type="nucleotide sequence ID" value="NZ_JBKBDE010000001.1"/>
</dbReference>
<name>A0ABW9LMV4_9MYCO</name>
<protein>
    <submittedName>
        <fullName evidence="6">Amino acid adenylation domain-containing protein</fullName>
    </submittedName>
</protein>
<dbReference type="SMART" id="SM00823">
    <property type="entry name" value="PKS_PP"/>
    <property type="match status" value="4"/>
</dbReference>
<dbReference type="InterPro" id="IPR010071">
    <property type="entry name" value="AA_adenyl_dom"/>
</dbReference>
<dbReference type="InterPro" id="IPR042099">
    <property type="entry name" value="ANL_N_sf"/>
</dbReference>
<dbReference type="SMART" id="SM01294">
    <property type="entry name" value="PKS_PP_betabranch"/>
    <property type="match status" value="1"/>
</dbReference>
<dbReference type="EMBL" id="JBKBDE010000001">
    <property type="protein sequence ID" value="MFN6549329.1"/>
    <property type="molecule type" value="Genomic_DNA"/>
</dbReference>
<dbReference type="Pfam" id="PF00668">
    <property type="entry name" value="Condensation"/>
    <property type="match status" value="3"/>
</dbReference>